<dbReference type="SMART" id="SM00322">
    <property type="entry name" value="KH"/>
    <property type="match status" value="2"/>
</dbReference>
<name>A0A3B0V1S5_9ZZZZ</name>
<keyword evidence="5" id="KW-0805">Transcription regulation</keyword>
<feature type="domain" description="S1 motif" evidence="7">
    <location>
        <begin position="135"/>
        <end position="199"/>
    </location>
</feature>
<dbReference type="CDD" id="cd02134">
    <property type="entry name" value="KH-II_NusA_rpt1"/>
    <property type="match status" value="1"/>
</dbReference>
<evidence type="ECO:0000256" key="3">
    <source>
        <dbReference type="ARBA" id="ARBA00022814"/>
    </source>
</evidence>
<dbReference type="FunFam" id="3.30.300.20:FF:000005">
    <property type="entry name" value="Transcription termination/antitermination protein NusA"/>
    <property type="match status" value="1"/>
</dbReference>
<evidence type="ECO:0000259" key="7">
    <source>
        <dbReference type="PROSITE" id="PS50126"/>
    </source>
</evidence>
<gene>
    <name evidence="8" type="ORF">MNBD_DELTA02-60</name>
</gene>
<keyword evidence="1" id="KW-0806">Transcription termination</keyword>
<dbReference type="GO" id="GO:0003700">
    <property type="term" value="F:DNA-binding transcription factor activity"/>
    <property type="evidence" value="ECO:0007669"/>
    <property type="project" value="InterPro"/>
</dbReference>
<dbReference type="CDD" id="cd04455">
    <property type="entry name" value="S1_NusA"/>
    <property type="match status" value="1"/>
</dbReference>
<evidence type="ECO:0000256" key="2">
    <source>
        <dbReference type="ARBA" id="ARBA00022490"/>
    </source>
</evidence>
<dbReference type="Pfam" id="PF26594">
    <property type="entry name" value="KH_NusA_2nd"/>
    <property type="match status" value="1"/>
</dbReference>
<dbReference type="InterPro" id="IPR036555">
    <property type="entry name" value="NusA_N_sf"/>
</dbReference>
<evidence type="ECO:0000256" key="4">
    <source>
        <dbReference type="ARBA" id="ARBA00022884"/>
    </source>
</evidence>
<dbReference type="PROSITE" id="PS50126">
    <property type="entry name" value="S1"/>
    <property type="match status" value="1"/>
</dbReference>
<dbReference type="InterPro" id="IPR030842">
    <property type="entry name" value="TF_NusA_bacterial"/>
</dbReference>
<keyword evidence="3" id="KW-0889">Transcription antitermination</keyword>
<dbReference type="EMBL" id="UOEZ01000055">
    <property type="protein sequence ID" value="VAW37505.1"/>
    <property type="molecule type" value="Genomic_DNA"/>
</dbReference>
<evidence type="ECO:0000256" key="1">
    <source>
        <dbReference type="ARBA" id="ARBA00022472"/>
    </source>
</evidence>
<organism evidence="8">
    <name type="scientific">hydrothermal vent metagenome</name>
    <dbReference type="NCBI Taxonomy" id="652676"/>
    <lineage>
        <taxon>unclassified sequences</taxon>
        <taxon>metagenomes</taxon>
        <taxon>ecological metagenomes</taxon>
    </lineage>
</organism>
<reference evidence="8" key="1">
    <citation type="submission" date="2018-06" db="EMBL/GenBank/DDBJ databases">
        <authorList>
            <person name="Zhirakovskaya E."/>
        </authorList>
    </citation>
    <scope>NUCLEOTIDE SEQUENCE</scope>
</reference>
<dbReference type="Gene3D" id="2.40.50.140">
    <property type="entry name" value="Nucleic acid-binding proteins"/>
    <property type="match status" value="1"/>
</dbReference>
<dbReference type="CDD" id="cd22529">
    <property type="entry name" value="KH-II_NusA_rpt2"/>
    <property type="match status" value="1"/>
</dbReference>
<dbReference type="SUPFAM" id="SSF47794">
    <property type="entry name" value="Rad51 N-terminal domain-like"/>
    <property type="match status" value="1"/>
</dbReference>
<evidence type="ECO:0000256" key="5">
    <source>
        <dbReference type="ARBA" id="ARBA00023015"/>
    </source>
</evidence>
<dbReference type="SMART" id="SM00316">
    <property type="entry name" value="S1"/>
    <property type="match status" value="1"/>
</dbReference>
<dbReference type="PANTHER" id="PTHR22648:SF0">
    <property type="entry name" value="TRANSCRIPTION TERMINATION_ANTITERMINATION PROTEIN NUSA"/>
    <property type="match status" value="1"/>
</dbReference>
<dbReference type="PANTHER" id="PTHR22648">
    <property type="entry name" value="TRANSCRIPTION TERMINATION FACTOR NUSA"/>
    <property type="match status" value="1"/>
</dbReference>
<dbReference type="NCBIfam" id="TIGR01953">
    <property type="entry name" value="NusA"/>
    <property type="match status" value="1"/>
</dbReference>
<dbReference type="InterPro" id="IPR009019">
    <property type="entry name" value="KH_sf_prok-type"/>
</dbReference>
<dbReference type="InterPro" id="IPR004087">
    <property type="entry name" value="KH_dom"/>
</dbReference>
<dbReference type="InterPro" id="IPR010213">
    <property type="entry name" value="TF_NusA"/>
</dbReference>
<sequence length="438" mass="47989">MFANLVQIIEQVEKDKGIDKDVLIEALESALLKAAEKRFGAGKEIEAHYDEELGEIELFVFKEVVEEVEDSDLQISLKDGVELDPEAQIGDSLGVKLNANEFGRIDAQTAKQIIIQKIREAERDIVFKEYSEKQGEIITGIVQRFERGDMIVDLGRTEALLPKREQVRRESYRQGERVRGMVLEVRGEAKGPQVVISRTHPGFLVKLFQMEVPEIYEGIVEIKGAAREPGERAKIAVSSNNMDVDPVGACVGVKGSRVQAVVQELKGEKIDIIHWADESAVLAKNALSPAQITKVVVDDEEHSMEVIVPDDQLSLAIGKKGQNVRLAAKLTGWKIDIHTETENTDGPVETLSPDEALTREVKAAAVKEAEESRLCEGLSVIAGIDEALSTTLVEAGYDTVGSLIEVLSSVLTELEGMDEERAEAIQAAAREFAGAPAE</sequence>
<dbReference type="HAMAP" id="MF_00945_B">
    <property type="entry name" value="NusA_B"/>
    <property type="match status" value="1"/>
</dbReference>
<dbReference type="Pfam" id="PF00575">
    <property type="entry name" value="S1"/>
    <property type="match status" value="1"/>
</dbReference>
<evidence type="ECO:0000313" key="8">
    <source>
        <dbReference type="EMBL" id="VAW37505.1"/>
    </source>
</evidence>
<dbReference type="AlphaFoldDB" id="A0A3B0V1S5"/>
<dbReference type="InterPro" id="IPR010995">
    <property type="entry name" value="DNA_repair_Rad51/TF_NusA_a-hlx"/>
</dbReference>
<dbReference type="InterPro" id="IPR013735">
    <property type="entry name" value="TF_NusA_N"/>
</dbReference>
<dbReference type="GO" id="GO:0005829">
    <property type="term" value="C:cytosol"/>
    <property type="evidence" value="ECO:0007669"/>
    <property type="project" value="TreeGrafter"/>
</dbReference>
<dbReference type="InterPro" id="IPR025249">
    <property type="entry name" value="TF_NusA_KH_1st"/>
</dbReference>
<dbReference type="Pfam" id="PF13184">
    <property type="entry name" value="KH_NusA_1st"/>
    <property type="match status" value="1"/>
</dbReference>
<dbReference type="FunFam" id="3.30.1480.10:FF:000002">
    <property type="entry name" value="Transcription termination/antitermination protein NusA"/>
    <property type="match status" value="1"/>
</dbReference>
<dbReference type="InterPro" id="IPR003029">
    <property type="entry name" value="S1_domain"/>
</dbReference>
<dbReference type="Gene3D" id="3.30.300.20">
    <property type="match status" value="2"/>
</dbReference>
<accession>A0A3B0V1S5</accession>
<keyword evidence="4" id="KW-0694">RNA-binding</keyword>
<dbReference type="Pfam" id="PF08529">
    <property type="entry name" value="NusA_N"/>
    <property type="match status" value="1"/>
</dbReference>
<proteinExistence type="inferred from homology"/>
<dbReference type="Gene3D" id="1.10.150.20">
    <property type="entry name" value="5' to 3' exonuclease, C-terminal subdomain"/>
    <property type="match status" value="1"/>
</dbReference>
<dbReference type="GO" id="GO:0000166">
    <property type="term" value="F:nucleotide binding"/>
    <property type="evidence" value="ECO:0007669"/>
    <property type="project" value="InterPro"/>
</dbReference>
<dbReference type="GO" id="GO:0031564">
    <property type="term" value="P:transcription antitermination"/>
    <property type="evidence" value="ECO:0007669"/>
    <property type="project" value="UniProtKB-KW"/>
</dbReference>
<dbReference type="Gene3D" id="3.30.1480.10">
    <property type="entry name" value="NusA, N-terminal domain"/>
    <property type="match status" value="1"/>
</dbReference>
<keyword evidence="6" id="KW-0804">Transcription</keyword>
<dbReference type="FunFam" id="2.40.50.140:FF:000058">
    <property type="entry name" value="Transcription termination/antitermination protein NusA"/>
    <property type="match status" value="1"/>
</dbReference>
<dbReference type="InterPro" id="IPR012340">
    <property type="entry name" value="NA-bd_OB-fold"/>
</dbReference>
<dbReference type="PROSITE" id="PS50084">
    <property type="entry name" value="KH_TYPE_1"/>
    <property type="match status" value="1"/>
</dbReference>
<evidence type="ECO:0000256" key="6">
    <source>
        <dbReference type="ARBA" id="ARBA00023163"/>
    </source>
</evidence>
<dbReference type="SUPFAM" id="SSF50249">
    <property type="entry name" value="Nucleic acid-binding proteins"/>
    <property type="match status" value="1"/>
</dbReference>
<dbReference type="FunFam" id="3.30.300.20:FF:000002">
    <property type="entry name" value="Transcription termination/antitermination protein NusA"/>
    <property type="match status" value="1"/>
</dbReference>
<protein>
    <submittedName>
        <fullName evidence="8">Transcription termination protein NusA</fullName>
    </submittedName>
</protein>
<dbReference type="SUPFAM" id="SSF69705">
    <property type="entry name" value="Transcription factor NusA, N-terminal domain"/>
    <property type="match status" value="1"/>
</dbReference>
<dbReference type="GO" id="GO:0006353">
    <property type="term" value="P:DNA-templated transcription termination"/>
    <property type="evidence" value="ECO:0007669"/>
    <property type="project" value="UniProtKB-KW"/>
</dbReference>
<dbReference type="InterPro" id="IPR058582">
    <property type="entry name" value="KH_NusA_2nd"/>
</dbReference>
<dbReference type="SUPFAM" id="SSF54814">
    <property type="entry name" value="Prokaryotic type KH domain (KH-domain type II)"/>
    <property type="match status" value="2"/>
</dbReference>
<keyword evidence="2" id="KW-0963">Cytoplasm</keyword>
<dbReference type="GO" id="GO:0003723">
    <property type="term" value="F:RNA binding"/>
    <property type="evidence" value="ECO:0007669"/>
    <property type="project" value="UniProtKB-KW"/>
</dbReference>
<dbReference type="InterPro" id="IPR015946">
    <property type="entry name" value="KH_dom-like_a/b"/>
</dbReference>